<protein>
    <submittedName>
        <fullName evidence="1">Uncharacterized protein</fullName>
    </submittedName>
</protein>
<reference evidence="1" key="1">
    <citation type="journal article" date="2020" name="mSystems">
        <title>Genome- and Community-Level Interaction Insights into Carbon Utilization and Element Cycling Functions of Hydrothermarchaeota in Hydrothermal Sediment.</title>
        <authorList>
            <person name="Zhou Z."/>
            <person name="Liu Y."/>
            <person name="Xu W."/>
            <person name="Pan J."/>
            <person name="Luo Z.H."/>
            <person name="Li M."/>
        </authorList>
    </citation>
    <scope>NUCLEOTIDE SEQUENCE [LARGE SCALE GENOMIC DNA]</scope>
    <source>
        <strain evidence="1">SpSt-123</strain>
    </source>
</reference>
<dbReference type="EMBL" id="DSDY01000111">
    <property type="protein sequence ID" value="HDS10667.1"/>
    <property type="molecule type" value="Genomic_DNA"/>
</dbReference>
<accession>A0A7C1HWW9</accession>
<dbReference type="AlphaFoldDB" id="A0A7C1HWW9"/>
<organism evidence="1">
    <name type="scientific">Fervidicoccus fontis</name>
    <dbReference type="NCBI Taxonomy" id="683846"/>
    <lineage>
        <taxon>Archaea</taxon>
        <taxon>Thermoproteota</taxon>
        <taxon>Thermoprotei</taxon>
        <taxon>Fervidicoccales</taxon>
        <taxon>Fervidicoccaceae</taxon>
        <taxon>Fervidicoccus</taxon>
    </lineage>
</organism>
<sequence>MSGKTTITVDRDVALRFSKATREHGISALRLASDSLELTIEALRYGYNPRRLILLLKMATSLETEDAFPMPIHMLSSIFEEIGLGRYKIPFYEAGKALGTTLSVSIKFHELIQDPLMFKLILPIRNATCNIKSGSCEVSLAFPLSAKGLMELFASYIRGLLDGYGITSHKVNVKENIIEIYIENCSQPQS</sequence>
<gene>
    <name evidence="1" type="ORF">ENO04_03495</name>
</gene>
<evidence type="ECO:0000313" key="1">
    <source>
        <dbReference type="EMBL" id="HDS10667.1"/>
    </source>
</evidence>
<proteinExistence type="predicted"/>
<comment type="caution">
    <text evidence="1">The sequence shown here is derived from an EMBL/GenBank/DDBJ whole genome shotgun (WGS) entry which is preliminary data.</text>
</comment>
<name>A0A7C1HWW9_9CREN</name>